<feature type="domain" description="Ice-binding protein C-terminal" evidence="2">
    <location>
        <begin position="315"/>
        <end position="339"/>
    </location>
</feature>
<protein>
    <submittedName>
        <fullName evidence="3">VPLPA-CTERM sorting domain-containing protein</fullName>
    </submittedName>
</protein>
<dbReference type="OrthoDB" id="5003858at2"/>
<dbReference type="EMBL" id="SRKY01000001">
    <property type="protein sequence ID" value="THH38968.1"/>
    <property type="molecule type" value="Genomic_DNA"/>
</dbReference>
<organism evidence="3 4">
    <name type="scientific">Aliishimia ponticola</name>
    <dbReference type="NCBI Taxonomy" id="2499833"/>
    <lineage>
        <taxon>Bacteria</taxon>
        <taxon>Pseudomonadati</taxon>
        <taxon>Pseudomonadota</taxon>
        <taxon>Alphaproteobacteria</taxon>
        <taxon>Rhodobacterales</taxon>
        <taxon>Paracoccaceae</taxon>
        <taxon>Aliishimia</taxon>
    </lineage>
</organism>
<dbReference type="AlphaFoldDB" id="A0A4S4NKZ4"/>
<dbReference type="Proteomes" id="UP000306602">
    <property type="component" value="Unassembled WGS sequence"/>
</dbReference>
<reference evidence="3 4" key="1">
    <citation type="submission" date="2019-04" db="EMBL/GenBank/DDBJ databases">
        <title>Shimia ponticola sp. nov., isolated from seawater.</title>
        <authorList>
            <person name="Kim Y.-O."/>
            <person name="Yoon J.-H."/>
        </authorList>
    </citation>
    <scope>NUCLEOTIDE SEQUENCE [LARGE SCALE GENOMIC DNA]</scope>
    <source>
        <strain evidence="3 4">MYP11</strain>
    </source>
</reference>
<proteinExistence type="predicted"/>
<sequence length="341" mass="34550">MLRKLAAASVIAAFPAVSHAATIISDGNVSLGIDDLGQLNVSGGNADVAGETVVGVRWIADTGVEYEGTSHGCLCEGWGIAIDGTTAGYADNADGVAGLSSVSFTSTATTAQSVVQLSGSDVFVTHDFQLSASDDLMEVVVTIENRGTTAVNDVMYRREMDWDASPTPFNEFVTIGGTSTTSLLAASSDDGFIGGDILSSPIAGSDLLSCGETVDFTACGPDDHGAVFDFDFGSIAGGDSYSFSIFYGGAENLDAAEAALGAVGAELFSFGWSGDDADQDGFSDVNGDLTPTFIFAFSGVGGTVIIPPTTPNPSAVPLPASSVLLLAGLGAIGAMRKRKTA</sequence>
<evidence type="ECO:0000256" key="1">
    <source>
        <dbReference type="SAM" id="SignalP"/>
    </source>
</evidence>
<accession>A0A4S4NKZ4</accession>
<feature type="chain" id="PRO_5020534115" evidence="1">
    <location>
        <begin position="21"/>
        <end position="341"/>
    </location>
</feature>
<feature type="signal peptide" evidence="1">
    <location>
        <begin position="1"/>
        <end position="20"/>
    </location>
</feature>
<evidence type="ECO:0000313" key="4">
    <source>
        <dbReference type="Proteomes" id="UP000306602"/>
    </source>
</evidence>
<keyword evidence="1" id="KW-0732">Signal</keyword>
<name>A0A4S4NKZ4_9RHOB</name>
<evidence type="ECO:0000259" key="2">
    <source>
        <dbReference type="Pfam" id="PF07589"/>
    </source>
</evidence>
<dbReference type="InterPro" id="IPR013424">
    <property type="entry name" value="Ice-binding_C"/>
</dbReference>
<dbReference type="RefSeq" id="WP_136461887.1">
    <property type="nucleotide sequence ID" value="NZ_SRKY01000001.1"/>
</dbReference>
<dbReference type="Pfam" id="PF07589">
    <property type="entry name" value="PEP-CTERM"/>
    <property type="match status" value="1"/>
</dbReference>
<evidence type="ECO:0000313" key="3">
    <source>
        <dbReference type="EMBL" id="THH38968.1"/>
    </source>
</evidence>
<dbReference type="InterPro" id="IPR022472">
    <property type="entry name" value="VPLPA-CTERM"/>
</dbReference>
<dbReference type="NCBIfam" id="TIGR03370">
    <property type="entry name" value="VPLPA-CTERM"/>
    <property type="match status" value="1"/>
</dbReference>
<comment type="caution">
    <text evidence="3">The sequence shown here is derived from an EMBL/GenBank/DDBJ whole genome shotgun (WGS) entry which is preliminary data.</text>
</comment>
<gene>
    <name evidence="3" type="ORF">E4Z66_05265</name>
</gene>
<keyword evidence="4" id="KW-1185">Reference proteome</keyword>